<dbReference type="SUPFAM" id="SSF50447">
    <property type="entry name" value="Translation proteins"/>
    <property type="match status" value="1"/>
</dbReference>
<dbReference type="FunFam" id="2.40.30.130:FF:000003">
    <property type="entry name" value="alanyl-tRNA editing protein Aarsd1"/>
    <property type="match status" value="1"/>
</dbReference>
<feature type="domain" description="Threonyl/alanyl tRNA synthetase SAD" evidence="5">
    <location>
        <begin position="219"/>
        <end position="262"/>
    </location>
</feature>
<name>G3P608_GASAC</name>
<evidence type="ECO:0000256" key="1">
    <source>
        <dbReference type="ARBA" id="ARBA00001947"/>
    </source>
</evidence>
<dbReference type="STRING" id="69293.ENSGACP00000013031"/>
<dbReference type="GeneTree" id="ENSGT00940000156241"/>
<evidence type="ECO:0000313" key="7">
    <source>
        <dbReference type="Proteomes" id="UP000007635"/>
    </source>
</evidence>
<protein>
    <recommendedName>
        <fullName evidence="5">Threonyl/alanyl tRNA synthetase SAD domain-containing protein</fullName>
    </recommendedName>
</protein>
<dbReference type="OMA" id="CMHTSQH"/>
<dbReference type="eggNOG" id="KOG3158">
    <property type="taxonomic scope" value="Eukaryota"/>
</dbReference>
<dbReference type="InterPro" id="IPR009000">
    <property type="entry name" value="Transl_B-barrel_sf"/>
</dbReference>
<dbReference type="GO" id="GO:0046872">
    <property type="term" value="F:metal ion binding"/>
    <property type="evidence" value="ECO:0007669"/>
    <property type="project" value="UniProtKB-KW"/>
</dbReference>
<sequence length="433" mass="47857">MAFQCQRDSYMRELVTSVVSCSPAELQREASGKKETVKGFNVKLLDTVLFPEGGGQPDDRGLIGGVPVLRVTRLGPDAVHFVASPVQVGQEVRVEVDWERRFDHMQQHSGQHLITAVAENLFGYRTTSWELGRQRSTIELDAPSVTPAQLRALEDSVNEKIRGHVPVNVQLLSVDDPAVEKVRPLFAVTSFLDSLHVLEYVCVFQVRSRGLPDDHAGPIRIIDIEGVDANMCCGTHVSNLSHLQVIKLLGTEKGKKNKTNLVFLVGNRVLRYAEKSYSTERSLVSLLKTGPDEHVEAVDKLQKSVKLLQKTNLSLLRDVAVLVAQNFKNNPQRGNFFSLHRKEGDNEFMSIIANEINTEETQLFLTVGEEKGPGLFLLAGPSGRVAEMGPRVLEMLQGKGAGKNGRFQGKANSLARRAEVEALLQQQHTAEGE</sequence>
<evidence type="ECO:0000259" key="5">
    <source>
        <dbReference type="SMART" id="SM00863"/>
    </source>
</evidence>
<keyword evidence="7" id="KW-1185">Reference proteome</keyword>
<dbReference type="SMART" id="SM00863">
    <property type="entry name" value="tRNA_SAD"/>
    <property type="match status" value="1"/>
</dbReference>
<evidence type="ECO:0000256" key="4">
    <source>
        <dbReference type="ARBA" id="ARBA00022833"/>
    </source>
</evidence>
<dbReference type="GO" id="GO:0004812">
    <property type="term" value="F:aminoacyl-tRNA ligase activity"/>
    <property type="evidence" value="ECO:0007669"/>
    <property type="project" value="InterPro"/>
</dbReference>
<dbReference type="PANTHER" id="PTHR43462:SF1">
    <property type="entry name" value="ALANYL-TRNA EDITING PROTEIN AARSD1"/>
    <property type="match status" value="1"/>
</dbReference>
<dbReference type="Gene3D" id="2.40.30.130">
    <property type="match status" value="1"/>
</dbReference>
<dbReference type="GO" id="GO:0002196">
    <property type="term" value="F:Ser-tRNA(Ala) deacylase activity"/>
    <property type="evidence" value="ECO:0007669"/>
    <property type="project" value="TreeGrafter"/>
</dbReference>
<comment type="similarity">
    <text evidence="2">Belongs to the class-II aminoacyl-tRNA synthetase family. Alax-L subfamily.</text>
</comment>
<dbReference type="SUPFAM" id="SSF55186">
    <property type="entry name" value="ThrRS/AlaRS common domain"/>
    <property type="match status" value="1"/>
</dbReference>
<dbReference type="Gene3D" id="3.30.980.10">
    <property type="entry name" value="Threonyl-trna Synthetase, Chain A, domain 2"/>
    <property type="match status" value="1"/>
</dbReference>
<evidence type="ECO:0000313" key="6">
    <source>
        <dbReference type="Ensembl" id="ENSGACP00000013031.3"/>
    </source>
</evidence>
<dbReference type="GO" id="GO:0005524">
    <property type="term" value="F:ATP binding"/>
    <property type="evidence" value="ECO:0007669"/>
    <property type="project" value="InterPro"/>
</dbReference>
<evidence type="ECO:0000256" key="3">
    <source>
        <dbReference type="ARBA" id="ARBA00022723"/>
    </source>
</evidence>
<organism evidence="6 7">
    <name type="scientific">Gasterosteus aculeatus aculeatus</name>
    <name type="common">three-spined stickleback</name>
    <dbReference type="NCBI Taxonomy" id="481459"/>
    <lineage>
        <taxon>Eukaryota</taxon>
        <taxon>Metazoa</taxon>
        <taxon>Chordata</taxon>
        <taxon>Craniata</taxon>
        <taxon>Vertebrata</taxon>
        <taxon>Euteleostomi</taxon>
        <taxon>Actinopterygii</taxon>
        <taxon>Neopterygii</taxon>
        <taxon>Teleostei</taxon>
        <taxon>Neoteleostei</taxon>
        <taxon>Acanthomorphata</taxon>
        <taxon>Eupercaria</taxon>
        <taxon>Perciformes</taxon>
        <taxon>Cottioidei</taxon>
        <taxon>Gasterosteales</taxon>
        <taxon>Gasterosteidae</taxon>
        <taxon>Gasterosteus</taxon>
    </lineage>
</organism>
<dbReference type="InterPro" id="IPR018163">
    <property type="entry name" value="Thr/Ala-tRNA-synth_IIc_edit"/>
</dbReference>
<proteinExistence type="inferred from homology"/>
<keyword evidence="3" id="KW-0479">Metal-binding</keyword>
<dbReference type="eggNOG" id="KOG2105">
    <property type="taxonomic scope" value="Eukaryota"/>
</dbReference>
<dbReference type="Bgee" id="ENSGACG00000009815">
    <property type="expression patterns" value="Expressed in muscle tissue and 13 other cell types or tissues"/>
</dbReference>
<dbReference type="InterPro" id="IPR012947">
    <property type="entry name" value="tRNA_SAD"/>
</dbReference>
<comment type="cofactor">
    <cofactor evidence="1">
        <name>Zn(2+)</name>
        <dbReference type="ChEBI" id="CHEBI:29105"/>
    </cofactor>
</comment>
<dbReference type="Proteomes" id="UP000007635">
    <property type="component" value="Chromosome V"/>
</dbReference>
<reference evidence="6 7" key="1">
    <citation type="journal article" date="2021" name="G3 (Bethesda)">
        <title>Improved contiguity of the threespine stickleback genome using long-read sequencing.</title>
        <authorList>
            <person name="Nath S."/>
            <person name="Shaw D.E."/>
            <person name="White M.A."/>
        </authorList>
    </citation>
    <scope>NUCLEOTIDE SEQUENCE [LARGE SCALE GENOMIC DNA]</scope>
    <source>
        <strain evidence="6 7">Lake Benthic</strain>
    </source>
</reference>
<dbReference type="Pfam" id="PF07973">
    <property type="entry name" value="tRNA_SAD"/>
    <property type="match status" value="1"/>
</dbReference>
<dbReference type="Ensembl" id="ENSGACT00000013056.3">
    <property type="protein sequence ID" value="ENSGACP00000013031.3"/>
    <property type="gene ID" value="ENSGACG00000009815.3"/>
</dbReference>
<keyword evidence="4" id="KW-0862">Zinc</keyword>
<dbReference type="InterPro" id="IPR051335">
    <property type="entry name" value="Alanyl-tRNA_Editing_Enzymes"/>
</dbReference>
<dbReference type="InParanoid" id="G3P608"/>
<dbReference type="PANTHER" id="PTHR43462">
    <property type="entry name" value="ALANYL-TRNA EDITING PROTEIN"/>
    <property type="match status" value="1"/>
</dbReference>
<accession>G3P608</accession>
<dbReference type="FunCoup" id="G3P608">
    <property type="interactions" value="485"/>
</dbReference>
<reference evidence="6" key="3">
    <citation type="submission" date="2025-09" db="UniProtKB">
        <authorList>
            <consortium name="Ensembl"/>
        </authorList>
    </citation>
    <scope>IDENTIFICATION</scope>
</reference>
<reference evidence="6" key="2">
    <citation type="submission" date="2025-08" db="UniProtKB">
        <authorList>
            <consortium name="Ensembl"/>
        </authorList>
    </citation>
    <scope>IDENTIFICATION</scope>
</reference>
<dbReference type="AlphaFoldDB" id="G3P608"/>
<dbReference type="GO" id="GO:0043039">
    <property type="term" value="P:tRNA aminoacylation"/>
    <property type="evidence" value="ECO:0007669"/>
    <property type="project" value="InterPro"/>
</dbReference>
<evidence type="ECO:0000256" key="2">
    <source>
        <dbReference type="ARBA" id="ARBA00008429"/>
    </source>
</evidence>